<feature type="compositionally biased region" description="Low complexity" evidence="1">
    <location>
        <begin position="58"/>
        <end position="74"/>
    </location>
</feature>
<feature type="region of interest" description="Disordered" evidence="1">
    <location>
        <begin position="1"/>
        <end position="172"/>
    </location>
</feature>
<evidence type="ECO:0000256" key="1">
    <source>
        <dbReference type="SAM" id="MobiDB-lite"/>
    </source>
</evidence>
<evidence type="ECO:0000313" key="3">
    <source>
        <dbReference type="Proteomes" id="UP000007015"/>
    </source>
</evidence>
<reference evidence="2 3" key="1">
    <citation type="journal article" date="2005" name="PLoS Biol.">
        <title>The genomes of Oryza sativa: a history of duplications.</title>
        <authorList>
            <person name="Yu J."/>
            <person name="Wang J."/>
            <person name="Lin W."/>
            <person name="Li S."/>
            <person name="Li H."/>
            <person name="Zhou J."/>
            <person name="Ni P."/>
            <person name="Dong W."/>
            <person name="Hu S."/>
            <person name="Zeng C."/>
            <person name="Zhang J."/>
            <person name="Zhang Y."/>
            <person name="Li R."/>
            <person name="Xu Z."/>
            <person name="Li S."/>
            <person name="Li X."/>
            <person name="Zheng H."/>
            <person name="Cong L."/>
            <person name="Lin L."/>
            <person name="Yin J."/>
            <person name="Geng J."/>
            <person name="Li G."/>
            <person name="Shi J."/>
            <person name="Liu J."/>
            <person name="Lv H."/>
            <person name="Li J."/>
            <person name="Wang J."/>
            <person name="Deng Y."/>
            <person name="Ran L."/>
            <person name="Shi X."/>
            <person name="Wang X."/>
            <person name="Wu Q."/>
            <person name="Li C."/>
            <person name="Ren X."/>
            <person name="Wang J."/>
            <person name="Wang X."/>
            <person name="Li D."/>
            <person name="Liu D."/>
            <person name="Zhang X."/>
            <person name="Ji Z."/>
            <person name="Zhao W."/>
            <person name="Sun Y."/>
            <person name="Zhang Z."/>
            <person name="Bao J."/>
            <person name="Han Y."/>
            <person name="Dong L."/>
            <person name="Ji J."/>
            <person name="Chen P."/>
            <person name="Wu S."/>
            <person name="Liu J."/>
            <person name="Xiao Y."/>
            <person name="Bu D."/>
            <person name="Tan J."/>
            <person name="Yang L."/>
            <person name="Ye C."/>
            <person name="Zhang J."/>
            <person name="Xu J."/>
            <person name="Zhou Y."/>
            <person name="Yu Y."/>
            <person name="Zhang B."/>
            <person name="Zhuang S."/>
            <person name="Wei H."/>
            <person name="Liu B."/>
            <person name="Lei M."/>
            <person name="Yu H."/>
            <person name="Li Y."/>
            <person name="Xu H."/>
            <person name="Wei S."/>
            <person name="He X."/>
            <person name="Fang L."/>
            <person name="Zhang Z."/>
            <person name="Zhang Y."/>
            <person name="Huang X."/>
            <person name="Su Z."/>
            <person name="Tong W."/>
            <person name="Li J."/>
            <person name="Tong Z."/>
            <person name="Li S."/>
            <person name="Ye J."/>
            <person name="Wang L."/>
            <person name="Fang L."/>
            <person name="Lei T."/>
            <person name="Chen C."/>
            <person name="Chen H."/>
            <person name="Xu Z."/>
            <person name="Li H."/>
            <person name="Huang H."/>
            <person name="Zhang F."/>
            <person name="Xu H."/>
            <person name="Li N."/>
            <person name="Zhao C."/>
            <person name="Li S."/>
            <person name="Dong L."/>
            <person name="Huang Y."/>
            <person name="Li L."/>
            <person name="Xi Y."/>
            <person name="Qi Q."/>
            <person name="Li W."/>
            <person name="Zhang B."/>
            <person name="Hu W."/>
            <person name="Zhang Y."/>
            <person name="Tian X."/>
            <person name="Jiao Y."/>
            <person name="Liang X."/>
            <person name="Jin J."/>
            <person name="Gao L."/>
            <person name="Zheng W."/>
            <person name="Hao B."/>
            <person name="Liu S."/>
            <person name="Wang W."/>
            <person name="Yuan L."/>
            <person name="Cao M."/>
            <person name="McDermott J."/>
            <person name="Samudrala R."/>
            <person name="Wang J."/>
            <person name="Wong G.K."/>
            <person name="Yang H."/>
        </authorList>
    </citation>
    <scope>NUCLEOTIDE SEQUENCE [LARGE SCALE GENOMIC DNA]</scope>
    <source>
        <strain evidence="3">cv. 93-11</strain>
    </source>
</reference>
<dbReference type="HOGENOM" id="CLU_1311937_0_0_1"/>
<feature type="compositionally biased region" description="Basic residues" evidence="1">
    <location>
        <begin position="119"/>
        <end position="128"/>
    </location>
</feature>
<gene>
    <name evidence="2" type="ORF">OsI_02042</name>
</gene>
<feature type="compositionally biased region" description="Polar residues" evidence="1">
    <location>
        <begin position="102"/>
        <end position="113"/>
    </location>
</feature>
<accession>B8A8J6</accession>
<dbReference type="Gramene" id="BGIOSGA003575-TA">
    <property type="protein sequence ID" value="BGIOSGA003575-PA"/>
    <property type="gene ID" value="BGIOSGA003575"/>
</dbReference>
<organism evidence="2 3">
    <name type="scientific">Oryza sativa subsp. indica</name>
    <name type="common">Rice</name>
    <dbReference type="NCBI Taxonomy" id="39946"/>
    <lineage>
        <taxon>Eukaryota</taxon>
        <taxon>Viridiplantae</taxon>
        <taxon>Streptophyta</taxon>
        <taxon>Embryophyta</taxon>
        <taxon>Tracheophyta</taxon>
        <taxon>Spermatophyta</taxon>
        <taxon>Magnoliopsida</taxon>
        <taxon>Liliopsida</taxon>
        <taxon>Poales</taxon>
        <taxon>Poaceae</taxon>
        <taxon>BOP clade</taxon>
        <taxon>Oryzoideae</taxon>
        <taxon>Oryzeae</taxon>
        <taxon>Oryzinae</taxon>
        <taxon>Oryza</taxon>
        <taxon>Oryza sativa</taxon>
    </lineage>
</organism>
<evidence type="ECO:0000313" key="2">
    <source>
        <dbReference type="EMBL" id="EEC70692.1"/>
    </source>
</evidence>
<keyword evidence="3" id="KW-1185">Reference proteome</keyword>
<dbReference type="AlphaFoldDB" id="B8A8J6"/>
<feature type="compositionally biased region" description="Low complexity" evidence="1">
    <location>
        <begin position="149"/>
        <end position="172"/>
    </location>
</feature>
<dbReference type="EMBL" id="CM000126">
    <property type="protein sequence ID" value="EEC70692.1"/>
    <property type="molecule type" value="Genomic_DNA"/>
</dbReference>
<protein>
    <submittedName>
        <fullName evidence="2">Uncharacterized protein</fullName>
    </submittedName>
</protein>
<feature type="compositionally biased region" description="Pro residues" evidence="1">
    <location>
        <begin position="21"/>
        <end position="30"/>
    </location>
</feature>
<name>B8A8J6_ORYSI</name>
<dbReference type="Proteomes" id="UP000007015">
    <property type="component" value="Chromosome 1"/>
</dbReference>
<feature type="compositionally biased region" description="Basic and acidic residues" evidence="1">
    <location>
        <begin position="129"/>
        <end position="138"/>
    </location>
</feature>
<feature type="compositionally biased region" description="Pro residues" evidence="1">
    <location>
        <begin position="1"/>
        <end position="13"/>
    </location>
</feature>
<feature type="region of interest" description="Disordered" evidence="1">
    <location>
        <begin position="188"/>
        <end position="210"/>
    </location>
</feature>
<proteinExistence type="predicted"/>
<sequence>MGRGPRLPPPTGPRPLTYRRPPSPPPPDCQPPDLVGLRVADFSPTADQTAASPPPPTAFSSATGSAGAGSTSTTPQPPDCRLPDLSAKKPDPAADAYPRLPATNTTDASLTSATDRRPSAARHRIRPPRSRERTDLTARYRLLHPHPPATSQRSASSRSSTTSPAAASAALPPASAASELLLNQATATRTSASLPDLAQEFVMDEDDDKL</sequence>